<sequence length="555" mass="62451">MKTTSLKRLYDQPAGSDIDKWERIDASRKEVLLKICSSGVVALYKKMLMQATIEHTAEQGIIAVLTCSTIRALARSLHQGYDFILRCISIFKALGLLQHVTSRKHGTRLHFPLGSYLPLASLATLNNLIVSTRNRLSRLARQTKNLYIQHYGDPERSSYSNTIQQLKAACEQLLQGPLNQESTQLLYAQVSNLVACFQDAPQQGDLRAVMGDPKPQTDQHCPRPQGDSSSPNGDFYTAPGRPVLPALEDPSPQKGDFYTKKGDPSPQKGDFYTKKGDFYISKEDFYTSFELKKGGKVEEVETQVSSVSINDIVDNNIILTSSSSNDYVIDRELATFLKNEPPANRRLEAEQIRSEAMALAMFVENTPRNVASFIRKLSSNPLATRAAVIDLLVQTYMPDYQGKPRNRGAWLNRAYARYTTPGVLFPLMVKRWLYTQETWQEIEQTLAQETGQQSPPISKAAPTPSQQPTIPPLPPSDPTKNWLDEIDAIQLAAQIVHDGAEHGYMLRTEVVPDQAVWLVRVRWADHTLSISSQEHWRSEFAEIHAMLQARRRIPN</sequence>
<feature type="compositionally biased region" description="Polar residues" evidence="1">
    <location>
        <begin position="447"/>
        <end position="456"/>
    </location>
</feature>
<dbReference type="Proteomes" id="UP000635565">
    <property type="component" value="Unassembled WGS sequence"/>
</dbReference>
<evidence type="ECO:0000256" key="1">
    <source>
        <dbReference type="SAM" id="MobiDB-lite"/>
    </source>
</evidence>
<accession>A0ABQ3VRB9</accession>
<reference evidence="2 3" key="1">
    <citation type="journal article" date="2021" name="Int. J. Syst. Evol. Microbiol.">
        <title>Reticulibacter mediterranei gen. nov., sp. nov., within the new family Reticulibacteraceae fam. nov., and Ktedonospora formicarum gen. nov., sp. nov., Ktedonobacter robiniae sp. nov., Dictyobacter formicarum sp. nov. and Dictyobacter arantiisoli sp. nov., belonging to the class Ktedonobacteria.</title>
        <authorList>
            <person name="Yabe S."/>
            <person name="Zheng Y."/>
            <person name="Wang C.M."/>
            <person name="Sakai Y."/>
            <person name="Abe K."/>
            <person name="Yokota A."/>
            <person name="Donadio S."/>
            <person name="Cavaletti L."/>
            <person name="Monciardini P."/>
        </authorList>
    </citation>
    <scope>NUCLEOTIDE SEQUENCE [LARGE SCALE GENOMIC DNA]</scope>
    <source>
        <strain evidence="2 3">SOSP1-9</strain>
    </source>
</reference>
<comment type="caution">
    <text evidence="2">The sequence shown here is derived from an EMBL/GenBank/DDBJ whole genome shotgun (WGS) entry which is preliminary data.</text>
</comment>
<feature type="region of interest" description="Disordered" evidence="1">
    <location>
        <begin position="447"/>
        <end position="479"/>
    </location>
</feature>
<evidence type="ECO:0000313" key="3">
    <source>
        <dbReference type="Proteomes" id="UP000635565"/>
    </source>
</evidence>
<keyword evidence="3" id="KW-1185">Reference proteome</keyword>
<feature type="region of interest" description="Disordered" evidence="1">
    <location>
        <begin position="205"/>
        <end position="270"/>
    </location>
</feature>
<gene>
    <name evidence="2" type="ORF">KSZ_68200</name>
</gene>
<dbReference type="EMBL" id="BNJJ01000028">
    <property type="protein sequence ID" value="GHO88814.1"/>
    <property type="molecule type" value="Genomic_DNA"/>
</dbReference>
<organism evidence="2 3">
    <name type="scientific">Dictyobacter formicarum</name>
    <dbReference type="NCBI Taxonomy" id="2778368"/>
    <lineage>
        <taxon>Bacteria</taxon>
        <taxon>Bacillati</taxon>
        <taxon>Chloroflexota</taxon>
        <taxon>Ktedonobacteria</taxon>
        <taxon>Ktedonobacterales</taxon>
        <taxon>Dictyobacteraceae</taxon>
        <taxon>Dictyobacter</taxon>
    </lineage>
</organism>
<dbReference type="RefSeq" id="WP_201366363.1">
    <property type="nucleotide sequence ID" value="NZ_BNJJ01000028.1"/>
</dbReference>
<proteinExistence type="predicted"/>
<name>A0ABQ3VRB9_9CHLR</name>
<protein>
    <submittedName>
        <fullName evidence="2">Uncharacterized protein</fullName>
    </submittedName>
</protein>
<evidence type="ECO:0000313" key="2">
    <source>
        <dbReference type="EMBL" id="GHO88814.1"/>
    </source>
</evidence>